<dbReference type="AlphaFoldDB" id="A0A9N8ZX80"/>
<comment type="caution">
    <text evidence="2">The sequence shown here is derived from an EMBL/GenBank/DDBJ whole genome shotgun (WGS) entry which is preliminary data.</text>
</comment>
<organism evidence="2 3">
    <name type="scientific">Ambispora leptoticha</name>
    <dbReference type="NCBI Taxonomy" id="144679"/>
    <lineage>
        <taxon>Eukaryota</taxon>
        <taxon>Fungi</taxon>
        <taxon>Fungi incertae sedis</taxon>
        <taxon>Mucoromycota</taxon>
        <taxon>Glomeromycotina</taxon>
        <taxon>Glomeromycetes</taxon>
        <taxon>Archaeosporales</taxon>
        <taxon>Ambisporaceae</taxon>
        <taxon>Ambispora</taxon>
    </lineage>
</organism>
<evidence type="ECO:0000313" key="3">
    <source>
        <dbReference type="Proteomes" id="UP000789508"/>
    </source>
</evidence>
<accession>A0A9N8ZX80</accession>
<feature type="region of interest" description="Disordered" evidence="1">
    <location>
        <begin position="253"/>
        <end position="324"/>
    </location>
</feature>
<gene>
    <name evidence="2" type="ORF">ALEPTO_LOCUS3918</name>
</gene>
<evidence type="ECO:0000313" key="2">
    <source>
        <dbReference type="EMBL" id="CAG8509849.1"/>
    </source>
</evidence>
<feature type="region of interest" description="Disordered" evidence="1">
    <location>
        <begin position="199"/>
        <end position="226"/>
    </location>
</feature>
<sequence length="324" mass="36967">MDRKLPKVDGRKTSKRLFYIGSAYLRMGIDHRPLSRSRHKHLNNNDHFTPLPFTSLTPSRSLEEEDKVKLANSGDTGIIKVTKIMTSLQNAVVSRDNIEVVVDYRDDMNITDNKTIKKSKDNDDIIMNDAEFIDKDDTNNTNNIPNDKKDDDNTIGMVDVSNSQISKDHIDASMEIDIVTNNSKKKGKNVVQISHYYKTRKSSRNSKNFNNSNVQQKIEANKDDKIGNSNYYMNSSIYESRIGKKEVFVEEKSEINHQDDEELTQNEHQGQEAQKEHGKIEQKQKEDGKGETVTNRGGEIVTGEVSRYGLRPRKKAETKIQTTG</sequence>
<feature type="compositionally biased region" description="Basic and acidic residues" evidence="1">
    <location>
        <begin position="269"/>
        <end position="290"/>
    </location>
</feature>
<reference evidence="2" key="1">
    <citation type="submission" date="2021-06" db="EMBL/GenBank/DDBJ databases">
        <authorList>
            <person name="Kallberg Y."/>
            <person name="Tangrot J."/>
            <person name="Rosling A."/>
        </authorList>
    </citation>
    <scope>NUCLEOTIDE SEQUENCE</scope>
    <source>
        <strain evidence="2">FL130A</strain>
    </source>
</reference>
<keyword evidence="3" id="KW-1185">Reference proteome</keyword>
<proteinExistence type="predicted"/>
<dbReference type="Proteomes" id="UP000789508">
    <property type="component" value="Unassembled WGS sequence"/>
</dbReference>
<name>A0A9N8ZX80_9GLOM</name>
<protein>
    <submittedName>
        <fullName evidence="2">345_t:CDS:1</fullName>
    </submittedName>
</protein>
<evidence type="ECO:0000256" key="1">
    <source>
        <dbReference type="SAM" id="MobiDB-lite"/>
    </source>
</evidence>
<dbReference type="EMBL" id="CAJVPS010000800">
    <property type="protein sequence ID" value="CAG8509849.1"/>
    <property type="molecule type" value="Genomic_DNA"/>
</dbReference>